<proteinExistence type="predicted"/>
<gene>
    <name evidence="1" type="ORF">RchiOBHm_Chr7g0207431</name>
</gene>
<protein>
    <submittedName>
        <fullName evidence="1">Uncharacterized protein</fullName>
    </submittedName>
</protein>
<reference evidence="1 2" key="1">
    <citation type="journal article" date="2018" name="Nat. Genet.">
        <title>The Rosa genome provides new insights in the design of modern roses.</title>
        <authorList>
            <person name="Bendahmane M."/>
        </authorList>
    </citation>
    <scope>NUCLEOTIDE SEQUENCE [LARGE SCALE GENOMIC DNA]</scope>
    <source>
        <strain evidence="2">cv. Old Blush</strain>
    </source>
</reference>
<accession>A0A2P6P9H3</accession>
<dbReference type="Proteomes" id="UP000238479">
    <property type="component" value="Chromosome 7"/>
</dbReference>
<evidence type="ECO:0000313" key="1">
    <source>
        <dbReference type="EMBL" id="PRQ18562.1"/>
    </source>
</evidence>
<organism evidence="1 2">
    <name type="scientific">Rosa chinensis</name>
    <name type="common">China rose</name>
    <dbReference type="NCBI Taxonomy" id="74649"/>
    <lineage>
        <taxon>Eukaryota</taxon>
        <taxon>Viridiplantae</taxon>
        <taxon>Streptophyta</taxon>
        <taxon>Embryophyta</taxon>
        <taxon>Tracheophyta</taxon>
        <taxon>Spermatophyta</taxon>
        <taxon>Magnoliopsida</taxon>
        <taxon>eudicotyledons</taxon>
        <taxon>Gunneridae</taxon>
        <taxon>Pentapetalae</taxon>
        <taxon>rosids</taxon>
        <taxon>fabids</taxon>
        <taxon>Rosales</taxon>
        <taxon>Rosaceae</taxon>
        <taxon>Rosoideae</taxon>
        <taxon>Rosoideae incertae sedis</taxon>
        <taxon>Rosa</taxon>
    </lineage>
</organism>
<dbReference type="AlphaFoldDB" id="A0A2P6P9H3"/>
<evidence type="ECO:0000313" key="2">
    <source>
        <dbReference type="Proteomes" id="UP000238479"/>
    </source>
</evidence>
<sequence length="57" mass="6286">MTQHHLYHAVGIQHSFVQSFCASLLSEFCDIKKKHDVVLGAGPSSLAQFSPLPQVYS</sequence>
<keyword evidence="2" id="KW-1185">Reference proteome</keyword>
<dbReference type="Gramene" id="PRQ18562">
    <property type="protein sequence ID" value="PRQ18562"/>
    <property type="gene ID" value="RchiOBHm_Chr7g0207431"/>
</dbReference>
<comment type="caution">
    <text evidence="1">The sequence shown here is derived from an EMBL/GenBank/DDBJ whole genome shotgun (WGS) entry which is preliminary data.</text>
</comment>
<dbReference type="EMBL" id="PDCK01000045">
    <property type="protein sequence ID" value="PRQ18562.1"/>
    <property type="molecule type" value="Genomic_DNA"/>
</dbReference>
<name>A0A2P6P9H3_ROSCH</name>